<dbReference type="Pfam" id="PF00702">
    <property type="entry name" value="Hydrolase"/>
    <property type="match status" value="1"/>
</dbReference>
<dbReference type="Proteomes" id="UP001139485">
    <property type="component" value="Unassembled WGS sequence"/>
</dbReference>
<evidence type="ECO:0000313" key="1">
    <source>
        <dbReference type="EMBL" id="MCM0619598.1"/>
    </source>
</evidence>
<dbReference type="SUPFAM" id="SSF56784">
    <property type="entry name" value="HAD-like"/>
    <property type="match status" value="1"/>
</dbReference>
<dbReference type="AlphaFoldDB" id="A0A9X2IE16"/>
<gene>
    <name evidence="1" type="ORF">M8330_04735</name>
</gene>
<dbReference type="PRINTS" id="PR00413">
    <property type="entry name" value="HADHALOGNASE"/>
</dbReference>
<dbReference type="Gene3D" id="3.40.50.1000">
    <property type="entry name" value="HAD superfamily/HAD-like"/>
    <property type="match status" value="1"/>
</dbReference>
<protein>
    <submittedName>
        <fullName evidence="1">HAD-IA family hydrolase</fullName>
    </submittedName>
</protein>
<proteinExistence type="predicted"/>
<dbReference type="InterPro" id="IPR036412">
    <property type="entry name" value="HAD-like_sf"/>
</dbReference>
<organism evidence="1 2">
    <name type="scientific">Nocardioides bruguierae</name>
    <dbReference type="NCBI Taxonomy" id="2945102"/>
    <lineage>
        <taxon>Bacteria</taxon>
        <taxon>Bacillati</taxon>
        <taxon>Actinomycetota</taxon>
        <taxon>Actinomycetes</taxon>
        <taxon>Propionibacteriales</taxon>
        <taxon>Nocardioidaceae</taxon>
        <taxon>Nocardioides</taxon>
    </lineage>
</organism>
<sequence>MTSRAALVDVFGTVLTVDLEHCARSLVASCGLGVEDLLTVLLPRAGDLMTGRLAPLHLFEAVLAGAGRDVAQASGLVVRDAALLVEHAVVHHDTVPFLTALRQRGVRTALVSNCAPNARTLLEATGLDDLVDAVVLSCEVGSAKPDAGIYRAALTALDVPAGDALLVDDQAGYCEGAREVGIDAVRITRGQPPRPGEVASLLEVLDLF</sequence>
<dbReference type="InterPro" id="IPR006439">
    <property type="entry name" value="HAD-SF_hydro_IA"/>
</dbReference>
<reference evidence="1" key="1">
    <citation type="submission" date="2022-05" db="EMBL/GenBank/DDBJ databases">
        <authorList>
            <person name="Tuo L."/>
        </authorList>
    </citation>
    <scope>NUCLEOTIDE SEQUENCE</scope>
    <source>
        <strain evidence="1">BSK12Z-4</strain>
    </source>
</reference>
<dbReference type="NCBIfam" id="TIGR01509">
    <property type="entry name" value="HAD-SF-IA-v3"/>
    <property type="match status" value="1"/>
</dbReference>
<keyword evidence="1" id="KW-0378">Hydrolase</keyword>
<evidence type="ECO:0000313" key="2">
    <source>
        <dbReference type="Proteomes" id="UP001139485"/>
    </source>
</evidence>
<dbReference type="EMBL" id="JAMOIL010000005">
    <property type="protein sequence ID" value="MCM0619598.1"/>
    <property type="molecule type" value="Genomic_DNA"/>
</dbReference>
<dbReference type="RefSeq" id="WP_250826404.1">
    <property type="nucleotide sequence ID" value="NZ_JAMOIL010000005.1"/>
</dbReference>
<accession>A0A9X2IE16</accession>
<dbReference type="PANTHER" id="PTHR46649">
    <property type="match status" value="1"/>
</dbReference>
<keyword evidence="2" id="KW-1185">Reference proteome</keyword>
<comment type="caution">
    <text evidence="1">The sequence shown here is derived from an EMBL/GenBank/DDBJ whole genome shotgun (WGS) entry which is preliminary data.</text>
</comment>
<dbReference type="GO" id="GO:0016787">
    <property type="term" value="F:hydrolase activity"/>
    <property type="evidence" value="ECO:0007669"/>
    <property type="project" value="UniProtKB-KW"/>
</dbReference>
<dbReference type="PANTHER" id="PTHR46649:SF4">
    <property type="entry name" value="HALOACID DEHALOGENASE-LIKE HYDROLASE (HAD) SUPERFAMILY PROTEIN"/>
    <property type="match status" value="1"/>
</dbReference>
<dbReference type="InterPro" id="IPR023214">
    <property type="entry name" value="HAD_sf"/>
</dbReference>
<name>A0A9X2IE16_9ACTN</name>